<dbReference type="InterPro" id="IPR006011">
    <property type="entry name" value="Syntaxin_N"/>
</dbReference>
<dbReference type="InterPro" id="IPR013126">
    <property type="entry name" value="Hsp_70_fam"/>
</dbReference>
<evidence type="ECO:0000256" key="8">
    <source>
        <dbReference type="ARBA" id="ARBA00022927"/>
    </source>
</evidence>
<evidence type="ECO:0000256" key="11">
    <source>
        <dbReference type="RuleBase" id="RU003858"/>
    </source>
</evidence>
<evidence type="ECO:0000256" key="10">
    <source>
        <dbReference type="ARBA" id="ARBA00024013"/>
    </source>
</evidence>
<sequence length="721" mass="79111">MNSLFSDSWKRTDVEYPGGGGDVEMGAANGGGGANLDRFFEDVEAIKEELREVERLHCSLKEANESGKTLHEASAVRALRGRMDADVSAALKKAKLIKLRLEALDRANAANRATPGCGPGSSTDRTRTSVVAALRKKLSESMDAFADLRGRIAAEYRETVGRRYFTVTGEAPDEATVEALVATGEGERFMQRAIEEQGRGRVVAVVAEIQERHGAVADLERSLMELHQVFMDMAVLVEAQGQQLDNIENNVGRAESFVRRGTEELVTARAYQKNSRKSMAIQSDKPMIVVQYKGEEKQFAIKDVGVIADLNVMRIINEPTAATIAYGLYKKGSNSGEKNVLIFDLEAEPLMSLFSPSKRASLRSCSSRRGRLPGEAIPHSLNPLPRKASSGLNQIGTKPLAPAPHSPTSPPPFAASAKRRSRPQSAKIDFNVDLTQKLCGELLLPHIRHSRNPFSQVIARLSLKHPNLFGGNEKFDILWDKGLDDSNILIAFRRPKPDWLCQQSFTIQQSVTPEIAVHGLPVDHFSRSGSGGVNLCRFSSGVDFNEPSTSNWSNTTSIKFEHVRTLNNEGRSINRDLDGFPITSRSYDNMVVLKQESQYAVANDDKFTRVSGSIVGDMAPYQAFAIGGVDSVRGYGEGAVGSGRSCLVANGEFTIPMLVELTSAPAQTNFELKFKLDSTSNIRSEIFPVLNLFKFGIDYILSRMLHDDLLDSRGNWTKAEA</sequence>
<dbReference type="GO" id="GO:0140662">
    <property type="term" value="F:ATP-dependent protein folding chaperone"/>
    <property type="evidence" value="ECO:0007669"/>
    <property type="project" value="InterPro"/>
</dbReference>
<dbReference type="InterPro" id="IPR043129">
    <property type="entry name" value="ATPase_NBD"/>
</dbReference>
<dbReference type="Pfam" id="PF01103">
    <property type="entry name" value="Omp85"/>
    <property type="match status" value="1"/>
</dbReference>
<dbReference type="InterPro" id="IPR000727">
    <property type="entry name" value="T_SNARE_dom"/>
</dbReference>
<dbReference type="GO" id="GO:0006886">
    <property type="term" value="P:intracellular protein transport"/>
    <property type="evidence" value="ECO:0007669"/>
    <property type="project" value="InterPro"/>
</dbReference>
<evidence type="ECO:0000256" key="13">
    <source>
        <dbReference type="SAM" id="MobiDB-lite"/>
    </source>
</evidence>
<feature type="region of interest" description="Disordered" evidence="13">
    <location>
        <begin position="364"/>
        <end position="426"/>
    </location>
</feature>
<dbReference type="SUPFAM" id="SSF53067">
    <property type="entry name" value="Actin-like ATPase domain"/>
    <property type="match status" value="1"/>
</dbReference>
<evidence type="ECO:0000256" key="3">
    <source>
        <dbReference type="ARBA" id="ARBA00009063"/>
    </source>
</evidence>
<reference evidence="15 16" key="1">
    <citation type="submission" date="2020-08" db="EMBL/GenBank/DDBJ databases">
        <title>Plant Genome Project.</title>
        <authorList>
            <person name="Zhang R.-G."/>
        </authorList>
    </citation>
    <scope>NUCLEOTIDE SEQUENCE [LARGE SCALE GENOMIC DNA]</scope>
    <source>
        <tissue evidence="15">Rhizome</tissue>
    </source>
</reference>
<evidence type="ECO:0000256" key="2">
    <source>
        <dbReference type="ARBA" id="ARBA00007381"/>
    </source>
</evidence>
<dbReference type="GO" id="GO:0009793">
    <property type="term" value="P:embryo development ending in seed dormancy"/>
    <property type="evidence" value="ECO:0007669"/>
    <property type="project" value="TreeGrafter"/>
</dbReference>
<keyword evidence="8" id="KW-0653">Protein transport</keyword>
<dbReference type="Pfam" id="PF00012">
    <property type="entry name" value="HSP70"/>
    <property type="match status" value="1"/>
</dbReference>
<comment type="caution">
    <text evidence="15">The sequence shown here is derived from an EMBL/GenBank/DDBJ whole genome shotgun (WGS) entry which is preliminary data.</text>
</comment>
<evidence type="ECO:0000256" key="9">
    <source>
        <dbReference type="ARBA" id="ARBA00023136"/>
    </source>
</evidence>
<proteinExistence type="inferred from homology"/>
<feature type="domain" description="T-SNARE coiled-coil homology" evidence="14">
    <location>
        <begin position="206"/>
        <end position="268"/>
    </location>
</feature>
<dbReference type="Gene3D" id="3.30.420.40">
    <property type="match status" value="1"/>
</dbReference>
<accession>A0A8J5KI20</accession>
<dbReference type="GO" id="GO:0016192">
    <property type="term" value="P:vesicle-mediated transport"/>
    <property type="evidence" value="ECO:0007669"/>
    <property type="project" value="InterPro"/>
</dbReference>
<evidence type="ECO:0000256" key="4">
    <source>
        <dbReference type="ARBA" id="ARBA00022448"/>
    </source>
</evidence>
<dbReference type="GO" id="GO:0009707">
    <property type="term" value="C:chloroplast outer membrane"/>
    <property type="evidence" value="ECO:0007669"/>
    <property type="project" value="UniProtKB-SubCell"/>
</dbReference>
<dbReference type="InterPro" id="IPR010989">
    <property type="entry name" value="SNARE"/>
</dbReference>
<dbReference type="GO" id="GO:0005524">
    <property type="term" value="F:ATP binding"/>
    <property type="evidence" value="ECO:0007669"/>
    <property type="project" value="UniProtKB-KW"/>
</dbReference>
<evidence type="ECO:0000313" key="16">
    <source>
        <dbReference type="Proteomes" id="UP000734854"/>
    </source>
</evidence>
<keyword evidence="5" id="KW-0547">Nucleotide-binding</keyword>
<dbReference type="SMART" id="SM00503">
    <property type="entry name" value="SynN"/>
    <property type="match status" value="1"/>
</dbReference>
<organism evidence="15 16">
    <name type="scientific">Zingiber officinale</name>
    <name type="common">Ginger</name>
    <name type="synonym">Amomum zingiber</name>
    <dbReference type="NCBI Taxonomy" id="94328"/>
    <lineage>
        <taxon>Eukaryota</taxon>
        <taxon>Viridiplantae</taxon>
        <taxon>Streptophyta</taxon>
        <taxon>Embryophyta</taxon>
        <taxon>Tracheophyta</taxon>
        <taxon>Spermatophyta</taxon>
        <taxon>Magnoliopsida</taxon>
        <taxon>Liliopsida</taxon>
        <taxon>Zingiberales</taxon>
        <taxon>Zingiberaceae</taxon>
        <taxon>Zingiber</taxon>
    </lineage>
</organism>
<dbReference type="CDD" id="cd00179">
    <property type="entry name" value="SynN"/>
    <property type="match status" value="1"/>
</dbReference>
<evidence type="ECO:0000256" key="12">
    <source>
        <dbReference type="SAM" id="Coils"/>
    </source>
</evidence>
<feature type="coiled-coil region" evidence="12">
    <location>
        <begin position="36"/>
        <end position="66"/>
    </location>
</feature>
<dbReference type="SUPFAM" id="SSF47661">
    <property type="entry name" value="t-snare proteins"/>
    <property type="match status" value="1"/>
</dbReference>
<dbReference type="AlphaFoldDB" id="A0A8J5KI20"/>
<dbReference type="FunFam" id="1.20.58.70:FF:000003">
    <property type="entry name" value="Qa-SNARE, Sso1/Syntaxin1-type, SYP12A-group"/>
    <property type="match status" value="1"/>
</dbReference>
<dbReference type="Gene3D" id="2.40.160.50">
    <property type="entry name" value="membrane protein fhac: a member of the omp85/tpsb transporter family"/>
    <property type="match status" value="1"/>
</dbReference>
<evidence type="ECO:0000256" key="6">
    <source>
        <dbReference type="ARBA" id="ARBA00022805"/>
    </source>
</evidence>
<comment type="similarity">
    <text evidence="3 11">Belongs to the syntaxin family.</text>
</comment>
<dbReference type="FunFam" id="3.30.420.40:FF:000028">
    <property type="entry name" value="heat shock 70 kDa protein-like"/>
    <property type="match status" value="1"/>
</dbReference>
<evidence type="ECO:0000256" key="5">
    <source>
        <dbReference type="ARBA" id="ARBA00022741"/>
    </source>
</evidence>
<dbReference type="GO" id="GO:0005886">
    <property type="term" value="C:plasma membrane"/>
    <property type="evidence" value="ECO:0007669"/>
    <property type="project" value="UniProtKB-SubCell"/>
</dbReference>
<keyword evidence="4" id="KW-0813">Transport</keyword>
<dbReference type="EMBL" id="JACMSC010000014">
    <property type="protein sequence ID" value="KAG6490740.1"/>
    <property type="molecule type" value="Genomic_DNA"/>
</dbReference>
<dbReference type="FunFam" id="1.20.5.110:FF:000008">
    <property type="entry name" value="Syntaxin 132"/>
    <property type="match status" value="1"/>
</dbReference>
<evidence type="ECO:0000259" key="14">
    <source>
        <dbReference type="PROSITE" id="PS50192"/>
    </source>
</evidence>
<evidence type="ECO:0000256" key="1">
    <source>
        <dbReference type="ARBA" id="ARBA00004521"/>
    </source>
</evidence>
<evidence type="ECO:0000256" key="7">
    <source>
        <dbReference type="ARBA" id="ARBA00022840"/>
    </source>
</evidence>
<keyword evidence="9" id="KW-0472">Membrane</keyword>
<protein>
    <recommendedName>
        <fullName evidence="14">t-SNARE coiled-coil homology domain-containing protein</fullName>
    </recommendedName>
</protein>
<dbReference type="SMART" id="SM00397">
    <property type="entry name" value="t_SNARE"/>
    <property type="match status" value="1"/>
</dbReference>
<dbReference type="PROSITE" id="PS50192">
    <property type="entry name" value="T_SNARE"/>
    <property type="match status" value="1"/>
</dbReference>
<comment type="similarity">
    <text evidence="2">Belongs to the heat shock protein 70 family.</text>
</comment>
<dbReference type="Gene3D" id="1.20.5.110">
    <property type="match status" value="1"/>
</dbReference>
<keyword evidence="12" id="KW-0175">Coiled coil</keyword>
<dbReference type="Gene3D" id="1.20.58.70">
    <property type="match status" value="1"/>
</dbReference>
<keyword evidence="7" id="KW-0067">ATP-binding</keyword>
<gene>
    <name evidence="15" type="ORF">ZIOFF_052050</name>
</gene>
<dbReference type="InterPro" id="IPR006012">
    <property type="entry name" value="Syntaxin/epimorphin_CS"/>
</dbReference>
<name>A0A8J5KI20_ZINOF</name>
<keyword evidence="6" id="KW-0934">Plastid</keyword>
<feature type="compositionally biased region" description="Pro residues" evidence="13">
    <location>
        <begin position="401"/>
        <end position="413"/>
    </location>
</feature>
<keyword evidence="16" id="KW-1185">Reference proteome</keyword>
<dbReference type="PROSITE" id="PS00914">
    <property type="entry name" value="SYNTAXIN"/>
    <property type="match status" value="1"/>
</dbReference>
<comment type="subcellular location">
    <subcellularLocation>
        <location evidence="1">Cell membrane</location>
        <topology evidence="1">Single-pass type IV membrane protein</topology>
    </subcellularLocation>
    <subcellularLocation>
        <location evidence="10">Plastid</location>
        <location evidence="10">Chloroplast outer membrane</location>
    </subcellularLocation>
</comment>
<keyword evidence="6" id="KW-1002">Plastid outer membrane</keyword>
<dbReference type="PANTHER" id="PTHR12815">
    <property type="entry name" value="SORTING AND ASSEMBLY MACHINERY SAMM50 PROTEIN FAMILY MEMBER"/>
    <property type="match status" value="1"/>
</dbReference>
<dbReference type="PANTHER" id="PTHR12815:SF40">
    <property type="entry name" value="OUTER ENVELOPE PROTEIN 36, CHLOROPLASTIC-RELATED"/>
    <property type="match status" value="1"/>
</dbReference>
<dbReference type="InterPro" id="IPR000184">
    <property type="entry name" value="Bac_surfAg_D15"/>
</dbReference>
<dbReference type="Pfam" id="PF00804">
    <property type="entry name" value="Syntaxin"/>
    <property type="match status" value="1"/>
</dbReference>
<evidence type="ECO:0000313" key="15">
    <source>
        <dbReference type="EMBL" id="KAG6490740.1"/>
    </source>
</evidence>
<dbReference type="Pfam" id="PF05739">
    <property type="entry name" value="SNARE"/>
    <property type="match status" value="1"/>
</dbReference>
<dbReference type="GO" id="GO:0005484">
    <property type="term" value="F:SNAP receptor activity"/>
    <property type="evidence" value="ECO:0007669"/>
    <property type="project" value="InterPro"/>
</dbReference>
<dbReference type="GO" id="GO:0009658">
    <property type="term" value="P:chloroplast organization"/>
    <property type="evidence" value="ECO:0007669"/>
    <property type="project" value="TreeGrafter"/>
</dbReference>
<dbReference type="InterPro" id="IPR039910">
    <property type="entry name" value="D15-like"/>
</dbReference>
<dbReference type="Proteomes" id="UP000734854">
    <property type="component" value="Unassembled WGS sequence"/>
</dbReference>
<dbReference type="CDD" id="cd15848">
    <property type="entry name" value="SNARE_syntaxin1-like"/>
    <property type="match status" value="1"/>
</dbReference>